<evidence type="ECO:0000256" key="7">
    <source>
        <dbReference type="ARBA" id="ARBA00022833"/>
    </source>
</evidence>
<dbReference type="Proteomes" id="UP001620626">
    <property type="component" value="Unassembled WGS sequence"/>
</dbReference>
<accession>A0ABD2L485</accession>
<keyword evidence="10" id="KW-0175">Coiled coil</keyword>
<dbReference type="Gene3D" id="3.40.50.300">
    <property type="entry name" value="P-loop containing nucleotide triphosphate hydrolases"/>
    <property type="match status" value="2"/>
</dbReference>
<keyword evidence="7" id="KW-0862">Zinc</keyword>
<evidence type="ECO:0000313" key="13">
    <source>
        <dbReference type="Proteomes" id="UP001620626"/>
    </source>
</evidence>
<organism evidence="12 13">
    <name type="scientific">Heterodera trifolii</name>
    <dbReference type="NCBI Taxonomy" id="157864"/>
    <lineage>
        <taxon>Eukaryota</taxon>
        <taxon>Metazoa</taxon>
        <taxon>Ecdysozoa</taxon>
        <taxon>Nematoda</taxon>
        <taxon>Chromadorea</taxon>
        <taxon>Rhabditida</taxon>
        <taxon>Tylenchina</taxon>
        <taxon>Tylenchomorpha</taxon>
        <taxon>Tylenchoidea</taxon>
        <taxon>Heteroderidae</taxon>
        <taxon>Heteroderinae</taxon>
        <taxon>Heterodera</taxon>
    </lineage>
</organism>
<evidence type="ECO:0000256" key="8">
    <source>
        <dbReference type="ARBA" id="ARBA00023242"/>
    </source>
</evidence>
<keyword evidence="13" id="KW-1185">Reference proteome</keyword>
<comment type="caution">
    <text evidence="12">The sequence shown here is derived from an EMBL/GenBank/DDBJ whole genome shotgun (WGS) entry which is preliminary data.</text>
</comment>
<dbReference type="EMBL" id="JBICBT010000551">
    <property type="protein sequence ID" value="KAL3110001.1"/>
    <property type="molecule type" value="Genomic_DNA"/>
</dbReference>
<feature type="coiled-coil region" evidence="10">
    <location>
        <begin position="385"/>
        <end position="451"/>
    </location>
</feature>
<comment type="subcellular location">
    <subcellularLocation>
        <location evidence="3">Chromosome</location>
    </subcellularLocation>
    <subcellularLocation>
        <location evidence="2">Nucleus</location>
    </subcellularLocation>
</comment>
<keyword evidence="5" id="KW-0158">Chromosome</keyword>
<comment type="similarity">
    <text evidence="4">Belongs to the SMC family. RAD50 subfamily.</text>
</comment>
<evidence type="ECO:0000256" key="9">
    <source>
        <dbReference type="ARBA" id="ARBA00049360"/>
    </source>
</evidence>
<evidence type="ECO:0000313" key="12">
    <source>
        <dbReference type="EMBL" id="KAL3110001.1"/>
    </source>
</evidence>
<feature type="domain" description="Rad50/SbcC-type AAA" evidence="11">
    <location>
        <begin position="7"/>
        <end position="215"/>
    </location>
</feature>
<feature type="coiled-coil region" evidence="10">
    <location>
        <begin position="665"/>
        <end position="729"/>
    </location>
</feature>
<dbReference type="SUPFAM" id="SSF52540">
    <property type="entry name" value="P-loop containing nucleoside triphosphate hydrolases"/>
    <property type="match status" value="1"/>
</dbReference>
<keyword evidence="8" id="KW-0539">Nucleus</keyword>
<dbReference type="InterPro" id="IPR038729">
    <property type="entry name" value="Rad50/SbcC_AAA"/>
</dbReference>
<dbReference type="PANTHER" id="PTHR18867">
    <property type="entry name" value="RAD50"/>
    <property type="match status" value="1"/>
</dbReference>
<dbReference type="GO" id="GO:0046872">
    <property type="term" value="F:metal ion binding"/>
    <property type="evidence" value="ECO:0007669"/>
    <property type="project" value="UniProtKB-KW"/>
</dbReference>
<dbReference type="AlphaFoldDB" id="A0ABD2L485"/>
<protein>
    <recommendedName>
        <fullName evidence="11">Rad50/SbcC-type AAA domain-containing protein</fullName>
    </recommendedName>
</protein>
<dbReference type="GO" id="GO:0005634">
    <property type="term" value="C:nucleus"/>
    <property type="evidence" value="ECO:0007669"/>
    <property type="project" value="UniProtKB-SubCell"/>
</dbReference>
<dbReference type="Pfam" id="PF13476">
    <property type="entry name" value="AAA_23"/>
    <property type="match status" value="1"/>
</dbReference>
<name>A0ABD2L485_9BILA</name>
<keyword evidence="6" id="KW-0479">Metal-binding</keyword>
<evidence type="ECO:0000256" key="6">
    <source>
        <dbReference type="ARBA" id="ARBA00022723"/>
    </source>
</evidence>
<feature type="coiled-coil region" evidence="10">
    <location>
        <begin position="546"/>
        <end position="618"/>
    </location>
</feature>
<comment type="cofactor">
    <cofactor evidence="1">
        <name>Zn(2+)</name>
        <dbReference type="ChEBI" id="CHEBI:29105"/>
    </cofactor>
</comment>
<gene>
    <name evidence="12" type="ORF">niasHT_017374</name>
</gene>
<evidence type="ECO:0000256" key="10">
    <source>
        <dbReference type="SAM" id="Coils"/>
    </source>
</evidence>
<evidence type="ECO:0000259" key="11">
    <source>
        <dbReference type="Pfam" id="PF13476"/>
    </source>
</evidence>
<evidence type="ECO:0000256" key="3">
    <source>
        <dbReference type="ARBA" id="ARBA00004286"/>
    </source>
</evidence>
<dbReference type="GO" id="GO:0005694">
    <property type="term" value="C:chromosome"/>
    <property type="evidence" value="ECO:0007669"/>
    <property type="project" value="UniProtKB-SubCell"/>
</dbReference>
<evidence type="ECO:0000256" key="2">
    <source>
        <dbReference type="ARBA" id="ARBA00004123"/>
    </source>
</evidence>
<reference evidence="12 13" key="1">
    <citation type="submission" date="2024-10" db="EMBL/GenBank/DDBJ databases">
        <authorList>
            <person name="Kim D."/>
        </authorList>
    </citation>
    <scope>NUCLEOTIDE SEQUENCE [LARGE SCALE GENOMIC DNA]</scope>
    <source>
        <strain evidence="12">BH-2024</strain>
    </source>
</reference>
<comment type="catalytic activity">
    <reaction evidence="9">
        <text>ATP + H2O = ADP + phosphate + H(+)</text>
        <dbReference type="Rhea" id="RHEA:13065"/>
        <dbReference type="ChEBI" id="CHEBI:15377"/>
        <dbReference type="ChEBI" id="CHEBI:15378"/>
        <dbReference type="ChEBI" id="CHEBI:30616"/>
        <dbReference type="ChEBI" id="CHEBI:43474"/>
        <dbReference type="ChEBI" id="CHEBI:456216"/>
    </reaction>
</comment>
<evidence type="ECO:0000256" key="4">
    <source>
        <dbReference type="ARBA" id="ARBA00009439"/>
    </source>
</evidence>
<proteinExistence type="inferred from homology"/>
<dbReference type="InterPro" id="IPR027417">
    <property type="entry name" value="P-loop_NTPase"/>
</dbReference>
<evidence type="ECO:0000256" key="1">
    <source>
        <dbReference type="ARBA" id="ARBA00001947"/>
    </source>
</evidence>
<sequence>MVQFIGLKIAGVRSIGDKPQCINFLSPLTIIQGPNGTGKTTIIEALNYVTTGALPAGKMQTFIHNAQIANKARVDALVQLNFRDIKGNKCTATKRMNASATHSGKLSTKSDEFTLRIEDKFGNLKSVSSKISDFNKEMINLLGVPKAVLEHVLFCHQEEANWPLSEPKELKLRFDAIFEVTKYVKALDHIKKNIKELGMQIQLIDKELPHLENNMRARADLRLRFDETLTALKHNRKSIEHQLKTEREAVDGELRNIRKQLEMATKCNHEFEIIQGQINAQKRFLEGMPPLTHKGTREQLQQQIDELKRSATAREADEHRASVVRQVKSIAFEMDQCKKLEEAYRTKLMQHESRRMMIESREAEYKALLEQCGRKYEISVDANFAEQLREKVRSIEAKKAEFTTETEEQQKQMAEAIEKLRLSVVQLKNNSTQKRQECAKLSQAIASAEREMRTMGQTTQIVDKLTADIVKWESQLKQLSDFSLLDDVWKMLQGIQTDLNTLRMDMMELASSAGDEGTVGKANALLERAGDKLDLSMEHIGTLKRRVQLSNQLAEFKDRRANASEKVIQMETIRESIGDKAEQVKQLEQLIAATGRELPETERQLRAMERSKQELDTTVQQNLRKMTLDMDSINATLDKITEMGESNERDRLSMSATPTDFREMLEEQKLRLENLATRKSQLEKQLEGDEGKKHQLKTMEDQQRRMNMEEQLEKFVKQLEEAKENAAMKGVENLMELRKKEQTVGQRATEVNNRIQQKTGEQLQLKRKVDELRTQLEEKRYAQAQELYTAKSVERKVTAEAIDDLERYYKVLDNAIIGFHQQKMEQINQILHELWVRVYQGNDIDTIKIKSQPVSGAEKKKSYDYSVVMSVDQVDIDMRDRCSAGQKVLASILIRVALADVFAGNCRILALDEPTTNLDEDKVENIGEMLNSLIQIRKPTPSAGGGAIGAQRIYEADDLDFEEEENANQMIEGEQNSRRTGNREEDEMELNRSLQLIVITHDRRLVEHLHLACRPEYIYSLAKDENGVSAHQSAPTNFGRRRRGRRIGNVLLNQEF</sequence>
<evidence type="ECO:0000256" key="5">
    <source>
        <dbReference type="ARBA" id="ARBA00022454"/>
    </source>
</evidence>
<dbReference type="PANTHER" id="PTHR18867:SF12">
    <property type="entry name" value="DNA REPAIR PROTEIN RAD50"/>
    <property type="match status" value="1"/>
</dbReference>